<protein>
    <recommendedName>
        <fullName evidence="2">PUB 62/63 C-terminal domain-containing protein</fullName>
    </recommendedName>
</protein>
<evidence type="ECO:0000259" key="2">
    <source>
        <dbReference type="Pfam" id="PF23112"/>
    </source>
</evidence>
<feature type="region of interest" description="Disordered" evidence="1">
    <location>
        <begin position="330"/>
        <end position="350"/>
    </location>
</feature>
<accession>A0A6A4M137</accession>
<feature type="region of interest" description="Disordered" evidence="1">
    <location>
        <begin position="1"/>
        <end position="46"/>
    </location>
</feature>
<dbReference type="AlphaFoldDB" id="A0A6A4M137"/>
<feature type="compositionally biased region" description="Low complexity" evidence="1">
    <location>
        <begin position="333"/>
        <end position="350"/>
    </location>
</feature>
<dbReference type="PANTHER" id="PTHR33644">
    <property type="entry name" value="U-BOX DOMAIN-CONTAINING PROTEIN 62-RELATED"/>
    <property type="match status" value="1"/>
</dbReference>
<dbReference type="PANTHER" id="PTHR33644:SF5">
    <property type="entry name" value="U-BOX DOMAIN-CONTAINING PROTEIN 62"/>
    <property type="match status" value="1"/>
</dbReference>
<name>A0A6A4M137_9ERIC</name>
<feature type="non-terminal residue" evidence="3">
    <location>
        <position position="1"/>
    </location>
</feature>
<feature type="compositionally biased region" description="Polar residues" evidence="1">
    <location>
        <begin position="13"/>
        <end position="25"/>
    </location>
</feature>
<organism evidence="3 4">
    <name type="scientific">Rhododendron williamsianum</name>
    <dbReference type="NCBI Taxonomy" id="262921"/>
    <lineage>
        <taxon>Eukaryota</taxon>
        <taxon>Viridiplantae</taxon>
        <taxon>Streptophyta</taxon>
        <taxon>Embryophyta</taxon>
        <taxon>Tracheophyta</taxon>
        <taxon>Spermatophyta</taxon>
        <taxon>Magnoliopsida</taxon>
        <taxon>eudicotyledons</taxon>
        <taxon>Gunneridae</taxon>
        <taxon>Pentapetalae</taxon>
        <taxon>asterids</taxon>
        <taxon>Ericales</taxon>
        <taxon>Ericaceae</taxon>
        <taxon>Ericoideae</taxon>
        <taxon>Rhodoreae</taxon>
        <taxon>Rhododendron</taxon>
    </lineage>
</organism>
<gene>
    <name evidence="3" type="ORF">C3L33_02979</name>
</gene>
<evidence type="ECO:0000313" key="4">
    <source>
        <dbReference type="Proteomes" id="UP000428333"/>
    </source>
</evidence>
<comment type="caution">
    <text evidence="3">The sequence shown here is derived from an EMBL/GenBank/DDBJ whole genome shotgun (WGS) entry which is preliminary data.</text>
</comment>
<feature type="region of interest" description="Disordered" evidence="1">
    <location>
        <begin position="78"/>
        <end position="115"/>
    </location>
</feature>
<dbReference type="Proteomes" id="UP000428333">
    <property type="component" value="Linkage Group LG02"/>
</dbReference>
<dbReference type="Pfam" id="PF23112">
    <property type="entry name" value="PUB62-63_C"/>
    <property type="match status" value="1"/>
</dbReference>
<dbReference type="InterPro" id="IPR057649">
    <property type="entry name" value="PUB62-63_C"/>
</dbReference>
<proteinExistence type="predicted"/>
<evidence type="ECO:0000313" key="3">
    <source>
        <dbReference type="EMBL" id="KAE9465113.1"/>
    </source>
</evidence>
<feature type="domain" description="PUB 62/63 C-terminal" evidence="2">
    <location>
        <begin position="273"/>
        <end position="331"/>
    </location>
</feature>
<dbReference type="EMBL" id="QEFC01000303">
    <property type="protein sequence ID" value="KAE9465113.1"/>
    <property type="molecule type" value="Genomic_DNA"/>
</dbReference>
<feature type="compositionally biased region" description="Polar residues" evidence="1">
    <location>
        <begin position="140"/>
        <end position="158"/>
    </location>
</feature>
<keyword evidence="4" id="KW-1185">Reference proteome</keyword>
<evidence type="ECO:0000256" key="1">
    <source>
        <dbReference type="SAM" id="MobiDB-lite"/>
    </source>
</evidence>
<dbReference type="OrthoDB" id="667871at2759"/>
<sequence length="350" mass="37879">MASEDMGLVPPQRQDTNGLTSQMVFQQDGLRFSSRPVADPSPKTRELSGFIDDRYFQSQGAAADFRRSCLYIDDGNRLGQSLNGNGQGGGEGSEGDEEEEDDEDDEDDEEDDVEEREVLHCLFGVEFVAVGSSRELMHSGNDNSNARATVNGNHQQGRSNQYHNAVTIADANGDLYYSQYLHGLEGSGSGQKGVGVENGCGGSGRKEGSYSTESGESLRMILSDPLTGALMDDAIILPCGHSFGGGGVQQVLRNDKGSYGDSMPIDHSRGRGVQFPFAVTDRVIIKGNKRTPPRFVGREAIVTTQCLNGWYVVKTLDNAESVKLQYRSLARVSDPSSSQPSTSKMSPNWL</sequence>
<reference evidence="3 4" key="1">
    <citation type="journal article" date="2019" name="Genome Biol. Evol.">
        <title>The Rhododendron genome and chromosomal organization provide insight into shared whole-genome duplications across the heath family (Ericaceae).</title>
        <authorList>
            <person name="Soza V.L."/>
            <person name="Lindsley D."/>
            <person name="Waalkes A."/>
            <person name="Ramage E."/>
            <person name="Patwardhan R.P."/>
            <person name="Burton J.N."/>
            <person name="Adey A."/>
            <person name="Kumar A."/>
            <person name="Qiu R."/>
            <person name="Shendure J."/>
            <person name="Hall B."/>
        </authorList>
    </citation>
    <scope>NUCLEOTIDE SEQUENCE [LARGE SCALE GENOMIC DNA]</scope>
    <source>
        <strain evidence="3">RSF 1966-606</strain>
    </source>
</reference>
<feature type="region of interest" description="Disordered" evidence="1">
    <location>
        <begin position="136"/>
        <end position="158"/>
    </location>
</feature>
<feature type="compositionally biased region" description="Acidic residues" evidence="1">
    <location>
        <begin position="93"/>
        <end position="115"/>
    </location>
</feature>